<comment type="caution">
    <text evidence="2">The sequence shown here is derived from an EMBL/GenBank/DDBJ whole genome shotgun (WGS) entry which is preliminary data.</text>
</comment>
<proteinExistence type="predicted"/>
<accession>A0A8T2NWZ5</accession>
<organism evidence="2 3">
    <name type="scientific">Albula glossodonta</name>
    <name type="common">roundjaw bonefish</name>
    <dbReference type="NCBI Taxonomy" id="121402"/>
    <lineage>
        <taxon>Eukaryota</taxon>
        <taxon>Metazoa</taxon>
        <taxon>Chordata</taxon>
        <taxon>Craniata</taxon>
        <taxon>Vertebrata</taxon>
        <taxon>Euteleostomi</taxon>
        <taxon>Actinopterygii</taxon>
        <taxon>Neopterygii</taxon>
        <taxon>Teleostei</taxon>
        <taxon>Albuliformes</taxon>
        <taxon>Albulidae</taxon>
        <taxon>Albula</taxon>
    </lineage>
</organism>
<reference evidence="2" key="1">
    <citation type="thesis" date="2021" institute="BYU ScholarsArchive" country="Provo, UT, USA">
        <title>Applications of and Algorithms for Genome Assembly and Genomic Analyses with an Emphasis on Marine Teleosts.</title>
        <authorList>
            <person name="Pickett B.D."/>
        </authorList>
    </citation>
    <scope>NUCLEOTIDE SEQUENCE</scope>
    <source>
        <strain evidence="2">HI-2016</strain>
    </source>
</reference>
<protein>
    <submittedName>
        <fullName evidence="2">Uncharacterized protein</fullName>
    </submittedName>
</protein>
<evidence type="ECO:0000313" key="2">
    <source>
        <dbReference type="EMBL" id="KAG9344026.1"/>
    </source>
</evidence>
<evidence type="ECO:0000313" key="3">
    <source>
        <dbReference type="Proteomes" id="UP000824540"/>
    </source>
</evidence>
<keyword evidence="3" id="KW-1185">Reference proteome</keyword>
<dbReference type="EMBL" id="JAFBMS010000021">
    <property type="protein sequence ID" value="KAG9344026.1"/>
    <property type="molecule type" value="Genomic_DNA"/>
</dbReference>
<name>A0A8T2NWZ5_9TELE</name>
<gene>
    <name evidence="2" type="ORF">JZ751_012502</name>
</gene>
<evidence type="ECO:0000256" key="1">
    <source>
        <dbReference type="SAM" id="MobiDB-lite"/>
    </source>
</evidence>
<sequence>MAGNAAPQELEGQGLNHESAERPGAGPPIQMLICPANMVMRRMMENPVSRPAFWIRKKEMTFRVVRSCSAMILLISGN</sequence>
<dbReference type="Proteomes" id="UP000824540">
    <property type="component" value="Unassembled WGS sequence"/>
</dbReference>
<dbReference type="AlphaFoldDB" id="A0A8T2NWZ5"/>
<feature type="region of interest" description="Disordered" evidence="1">
    <location>
        <begin position="1"/>
        <end position="29"/>
    </location>
</feature>